<evidence type="ECO:0000313" key="4">
    <source>
        <dbReference type="Proteomes" id="UP000799777"/>
    </source>
</evidence>
<protein>
    <submittedName>
        <fullName evidence="3">Uncharacterized protein</fullName>
    </submittedName>
</protein>
<proteinExistence type="predicted"/>
<keyword evidence="4" id="KW-1185">Reference proteome</keyword>
<evidence type="ECO:0000256" key="1">
    <source>
        <dbReference type="SAM" id="MobiDB-lite"/>
    </source>
</evidence>
<gene>
    <name evidence="3" type="ORF">EK21DRAFT_108383</name>
</gene>
<name>A0A9P4HIR5_9PLEO</name>
<feature type="chain" id="PRO_5040328367" evidence="2">
    <location>
        <begin position="19"/>
        <end position="476"/>
    </location>
</feature>
<organism evidence="3 4">
    <name type="scientific">Setomelanomma holmii</name>
    <dbReference type="NCBI Taxonomy" id="210430"/>
    <lineage>
        <taxon>Eukaryota</taxon>
        <taxon>Fungi</taxon>
        <taxon>Dikarya</taxon>
        <taxon>Ascomycota</taxon>
        <taxon>Pezizomycotina</taxon>
        <taxon>Dothideomycetes</taxon>
        <taxon>Pleosporomycetidae</taxon>
        <taxon>Pleosporales</taxon>
        <taxon>Pleosporineae</taxon>
        <taxon>Phaeosphaeriaceae</taxon>
        <taxon>Setomelanomma</taxon>
    </lineage>
</organism>
<dbReference type="EMBL" id="ML978163">
    <property type="protein sequence ID" value="KAF2033967.1"/>
    <property type="molecule type" value="Genomic_DNA"/>
</dbReference>
<dbReference type="AlphaFoldDB" id="A0A9P4HIR5"/>
<keyword evidence="2" id="KW-0732">Signal</keyword>
<evidence type="ECO:0000313" key="3">
    <source>
        <dbReference type="EMBL" id="KAF2033967.1"/>
    </source>
</evidence>
<reference evidence="3" key="1">
    <citation type="journal article" date="2020" name="Stud. Mycol.">
        <title>101 Dothideomycetes genomes: a test case for predicting lifestyles and emergence of pathogens.</title>
        <authorList>
            <person name="Haridas S."/>
            <person name="Albert R."/>
            <person name="Binder M."/>
            <person name="Bloem J."/>
            <person name="Labutti K."/>
            <person name="Salamov A."/>
            <person name="Andreopoulos B."/>
            <person name="Baker S."/>
            <person name="Barry K."/>
            <person name="Bills G."/>
            <person name="Bluhm B."/>
            <person name="Cannon C."/>
            <person name="Castanera R."/>
            <person name="Culley D."/>
            <person name="Daum C."/>
            <person name="Ezra D."/>
            <person name="Gonzalez J."/>
            <person name="Henrissat B."/>
            <person name="Kuo A."/>
            <person name="Liang C."/>
            <person name="Lipzen A."/>
            <person name="Lutzoni F."/>
            <person name="Magnuson J."/>
            <person name="Mondo S."/>
            <person name="Nolan M."/>
            <person name="Ohm R."/>
            <person name="Pangilinan J."/>
            <person name="Park H.-J."/>
            <person name="Ramirez L."/>
            <person name="Alfaro M."/>
            <person name="Sun H."/>
            <person name="Tritt A."/>
            <person name="Yoshinaga Y."/>
            <person name="Zwiers L.-H."/>
            <person name="Turgeon B."/>
            <person name="Goodwin S."/>
            <person name="Spatafora J."/>
            <person name="Crous P."/>
            <person name="Grigoriev I."/>
        </authorList>
    </citation>
    <scope>NUCLEOTIDE SEQUENCE</scope>
    <source>
        <strain evidence="3">CBS 110217</strain>
    </source>
</reference>
<sequence>MDSPALLISLVYILAANAAPTPPQPSPADPDVRSSWSKEAIVGLTSVFVAVTGILVTLMVSKKLRKCLRHFWPQYRDWVEEQADADATQQVRPARELELIAKAELYWDAKVLEQQQAKAANHAALVRLFRSMPRLDNLQIMEWTCARELREHGIDWTIDAEVECQFADTEILNQHIATLGRALGEAGTSIRHLLLPTVYGRSIMRSPAANYLFSTLTSLSFDLHDPAEMLGDYDEQPPSFRTLIQCARHTLENLEFSNLFAYRLEYSRRGEHLLEKLWGHEPGTANEAFVFPRLRKLKLVSFILYTPSLIMFLQSQPVLEEVTFRHIYLPTQGYGWPEVAAALPSSCQSFHMDSCGGQSTARAHPDPPPDSNIEQSQIEPFNPYNHQFPKSCGWRVRKSCLEREAEKYIVEHYKPYKDRIAEQIGSAQSGGEKYMGAPLGELLEQEVELDRAMAAKVREFKERIESQNHADYERCS</sequence>
<accession>A0A9P4HIR5</accession>
<feature type="signal peptide" evidence="2">
    <location>
        <begin position="1"/>
        <end position="18"/>
    </location>
</feature>
<dbReference type="Proteomes" id="UP000799777">
    <property type="component" value="Unassembled WGS sequence"/>
</dbReference>
<evidence type="ECO:0000256" key="2">
    <source>
        <dbReference type="SAM" id="SignalP"/>
    </source>
</evidence>
<comment type="caution">
    <text evidence="3">The sequence shown here is derived from an EMBL/GenBank/DDBJ whole genome shotgun (WGS) entry which is preliminary data.</text>
</comment>
<dbReference type="OrthoDB" id="3792523at2759"/>
<feature type="region of interest" description="Disordered" evidence="1">
    <location>
        <begin position="356"/>
        <end position="377"/>
    </location>
</feature>